<comment type="function">
    <text evidence="13">Part of the ABC transporter complex GsiABCD involved in glutathione import. Responsible for energy coupling to the transport system.</text>
</comment>
<evidence type="ECO:0000256" key="4">
    <source>
        <dbReference type="ARBA" id="ARBA00022448"/>
    </source>
</evidence>
<evidence type="ECO:0000256" key="2">
    <source>
        <dbReference type="ARBA" id="ARBA00004533"/>
    </source>
</evidence>
<dbReference type="PROSITE" id="PS00211">
    <property type="entry name" value="ABC_TRANSPORTER_1"/>
    <property type="match status" value="1"/>
</dbReference>
<dbReference type="GO" id="GO:0055085">
    <property type="term" value="P:transmembrane transport"/>
    <property type="evidence" value="ECO:0007669"/>
    <property type="project" value="UniProtKB-ARBA"/>
</dbReference>
<dbReference type="PROSITE" id="PS50893">
    <property type="entry name" value="ABC_TRANSPORTER_2"/>
    <property type="match status" value="1"/>
</dbReference>
<evidence type="ECO:0000256" key="9">
    <source>
        <dbReference type="ARBA" id="ARBA00022801"/>
    </source>
</evidence>
<dbReference type="GO" id="GO:0015833">
    <property type="term" value="P:peptide transport"/>
    <property type="evidence" value="ECO:0007669"/>
    <property type="project" value="InterPro"/>
</dbReference>
<feature type="domain" description="ABC transporter" evidence="19">
    <location>
        <begin position="32"/>
        <end position="271"/>
    </location>
</feature>
<keyword evidence="8" id="KW-0547">Nucleotide-binding</keyword>
<evidence type="ECO:0000256" key="18">
    <source>
        <dbReference type="SAM" id="MobiDB-lite"/>
    </source>
</evidence>
<evidence type="ECO:0000256" key="5">
    <source>
        <dbReference type="ARBA" id="ARBA00022475"/>
    </source>
</evidence>
<evidence type="ECO:0000256" key="7">
    <source>
        <dbReference type="ARBA" id="ARBA00022737"/>
    </source>
</evidence>
<dbReference type="PANTHER" id="PTHR43776">
    <property type="entry name" value="TRANSPORT ATP-BINDING PROTEIN"/>
    <property type="match status" value="1"/>
</dbReference>
<dbReference type="PANTHER" id="PTHR43776:SF15">
    <property type="entry name" value="GLUTATHIONE IMPORT ATP-BINDING PROTEIN GSIA"/>
    <property type="match status" value="1"/>
</dbReference>
<evidence type="ECO:0000256" key="3">
    <source>
        <dbReference type="ARBA" id="ARBA00011469"/>
    </source>
</evidence>
<evidence type="ECO:0000256" key="14">
    <source>
        <dbReference type="ARBA" id="ARBA00038416"/>
    </source>
</evidence>
<comment type="catalytic activity">
    <reaction evidence="17">
        <text>glutathione(out) + ATP + H2O = glutathione(in) + ADP + phosphate + H(+)</text>
        <dbReference type="Rhea" id="RHEA:29791"/>
        <dbReference type="ChEBI" id="CHEBI:15377"/>
        <dbReference type="ChEBI" id="CHEBI:15378"/>
        <dbReference type="ChEBI" id="CHEBI:30616"/>
        <dbReference type="ChEBI" id="CHEBI:43474"/>
        <dbReference type="ChEBI" id="CHEBI:57925"/>
        <dbReference type="ChEBI" id="CHEBI:456216"/>
        <dbReference type="EC" id="7.4.2.10"/>
    </reaction>
</comment>
<evidence type="ECO:0000256" key="15">
    <source>
        <dbReference type="ARBA" id="ARBA00039050"/>
    </source>
</evidence>
<reference evidence="20" key="1">
    <citation type="submission" date="2020-04" db="EMBL/GenBank/DDBJ databases">
        <title>Deep metagenomics examines the oral microbiome during advanced dental caries in children, revealing novel taxa and co-occurrences with host molecules.</title>
        <authorList>
            <person name="Baker J.L."/>
            <person name="Morton J.T."/>
            <person name="Dinis M."/>
            <person name="Alvarez R."/>
            <person name="Tran N.C."/>
            <person name="Knight R."/>
            <person name="Edlund A."/>
        </authorList>
    </citation>
    <scope>NUCLEOTIDE SEQUENCE</scope>
    <source>
        <strain evidence="20">JCVI_32_bin.24</strain>
    </source>
</reference>
<evidence type="ECO:0000256" key="1">
    <source>
        <dbReference type="ARBA" id="ARBA00004170"/>
    </source>
</evidence>
<evidence type="ECO:0000313" key="20">
    <source>
        <dbReference type="EMBL" id="MBF1163963.1"/>
    </source>
</evidence>
<gene>
    <name evidence="20" type="ORF">HXL68_02875</name>
</gene>
<proteinExistence type="inferred from homology"/>
<keyword evidence="10 20" id="KW-0067">ATP-binding</keyword>
<dbReference type="EMBL" id="JABZMI010000027">
    <property type="protein sequence ID" value="MBF1163963.1"/>
    <property type="molecule type" value="Genomic_DNA"/>
</dbReference>
<dbReference type="AlphaFoldDB" id="A0A930BU18"/>
<dbReference type="GO" id="GO:0005524">
    <property type="term" value="F:ATP binding"/>
    <property type="evidence" value="ECO:0007669"/>
    <property type="project" value="UniProtKB-KW"/>
</dbReference>
<dbReference type="EC" id="7.4.2.10" evidence="15"/>
<comment type="subunit">
    <text evidence="3">The complex is composed of two ATP-binding proteins (GsiA), two transmembrane proteins (GsiC and GsiD) and a solute-binding protein (GsiB).</text>
</comment>
<name>A0A930BU18_9RHOO</name>
<dbReference type="Gene3D" id="3.40.50.300">
    <property type="entry name" value="P-loop containing nucleotide triphosphate hydrolases"/>
    <property type="match status" value="1"/>
</dbReference>
<evidence type="ECO:0000256" key="8">
    <source>
        <dbReference type="ARBA" id="ARBA00022741"/>
    </source>
</evidence>
<feature type="region of interest" description="Disordered" evidence="18">
    <location>
        <begin position="276"/>
        <end position="300"/>
    </location>
</feature>
<comment type="similarity">
    <text evidence="14">Belongs to the ABC transporter superfamily. Glutathione importer (TC 3.A.1.5.11) family.</text>
</comment>
<accession>A0A930BU18</accession>
<keyword evidence="12" id="KW-0472">Membrane</keyword>
<evidence type="ECO:0000313" key="21">
    <source>
        <dbReference type="Proteomes" id="UP000718593"/>
    </source>
</evidence>
<dbReference type="CDD" id="cd03257">
    <property type="entry name" value="ABC_NikE_OppD_transporters"/>
    <property type="match status" value="1"/>
</dbReference>
<keyword evidence="4" id="KW-0813">Transport</keyword>
<dbReference type="GO" id="GO:0005886">
    <property type="term" value="C:plasma membrane"/>
    <property type="evidence" value="ECO:0007669"/>
    <property type="project" value="UniProtKB-SubCell"/>
</dbReference>
<dbReference type="GO" id="GO:0016887">
    <property type="term" value="F:ATP hydrolysis activity"/>
    <property type="evidence" value="ECO:0007669"/>
    <property type="project" value="InterPro"/>
</dbReference>
<evidence type="ECO:0000256" key="12">
    <source>
        <dbReference type="ARBA" id="ARBA00023136"/>
    </source>
</evidence>
<dbReference type="InterPro" id="IPR003439">
    <property type="entry name" value="ABC_transporter-like_ATP-bd"/>
</dbReference>
<dbReference type="SUPFAM" id="SSF52540">
    <property type="entry name" value="P-loop containing nucleoside triphosphate hydrolases"/>
    <property type="match status" value="1"/>
</dbReference>
<evidence type="ECO:0000256" key="16">
    <source>
        <dbReference type="ARBA" id="ARBA00041187"/>
    </source>
</evidence>
<dbReference type="InterPro" id="IPR003593">
    <property type="entry name" value="AAA+_ATPase"/>
</dbReference>
<organism evidence="20 21">
    <name type="scientific">Dechloromonas agitata</name>
    <dbReference type="NCBI Taxonomy" id="73030"/>
    <lineage>
        <taxon>Bacteria</taxon>
        <taxon>Pseudomonadati</taxon>
        <taxon>Pseudomonadota</taxon>
        <taxon>Betaproteobacteria</taxon>
        <taxon>Rhodocyclales</taxon>
        <taxon>Azonexaceae</taxon>
        <taxon>Dechloromonas</taxon>
    </lineage>
</organism>
<dbReference type="InterPro" id="IPR050319">
    <property type="entry name" value="ABC_transp_ATP-bind"/>
</dbReference>
<evidence type="ECO:0000256" key="13">
    <source>
        <dbReference type="ARBA" id="ARBA00037530"/>
    </source>
</evidence>
<keyword evidence="6" id="KW-0997">Cell inner membrane</keyword>
<evidence type="ECO:0000256" key="11">
    <source>
        <dbReference type="ARBA" id="ARBA00022967"/>
    </source>
</evidence>
<evidence type="ECO:0000256" key="10">
    <source>
        <dbReference type="ARBA" id="ARBA00022840"/>
    </source>
</evidence>
<evidence type="ECO:0000256" key="17">
    <source>
        <dbReference type="ARBA" id="ARBA00047640"/>
    </source>
</evidence>
<evidence type="ECO:0000256" key="6">
    <source>
        <dbReference type="ARBA" id="ARBA00022519"/>
    </source>
</evidence>
<protein>
    <recommendedName>
        <fullName evidence="16">Glutathione import ATP-binding protein GsiA</fullName>
        <ecNumber evidence="15">7.4.2.10</ecNumber>
    </recommendedName>
</protein>
<dbReference type="Pfam" id="PF00005">
    <property type="entry name" value="ABC_tran"/>
    <property type="match status" value="1"/>
</dbReference>
<sequence>MNTASPTPSVADRGGPAQPLLIVRNLKKHFAVRGSAFDRQTKFVHAVDGVTFSVPKGKTLGIVGESGCGKSTTARLVARLMDADSGNLIFDGEGVEEFRGLRLKEFRKNLQMVFQDSFASLNPRLTIAETVAYGPRVHGVPAAKAAQQARDLLARVGLEPQHFANRYPHELSGGQRQRVNIARALAYDPRLVILDEAVAALDKSVQAQVLNLLQELKAERQLTYLFISHDLHVVHYLSDYVMVMYLGQVIESGPVEAIYGSPAHPYTRALLSAVPSMDPAQRTESSPLAGDPPNPINPPSGCRFRDRCPHAHAVCAQHVPVLAALGDNTEHVAACHLNDPASGHPEALMELKS</sequence>
<keyword evidence="11" id="KW-1278">Translocase</keyword>
<keyword evidence="9" id="KW-0378">Hydrolase</keyword>
<evidence type="ECO:0000259" key="19">
    <source>
        <dbReference type="PROSITE" id="PS50893"/>
    </source>
</evidence>
<dbReference type="Proteomes" id="UP000718593">
    <property type="component" value="Unassembled WGS sequence"/>
</dbReference>
<dbReference type="InterPro" id="IPR027417">
    <property type="entry name" value="P-loop_NTPase"/>
</dbReference>
<dbReference type="FunFam" id="3.40.50.300:FF:000016">
    <property type="entry name" value="Oligopeptide ABC transporter ATP-binding component"/>
    <property type="match status" value="1"/>
</dbReference>
<dbReference type="InterPro" id="IPR013563">
    <property type="entry name" value="Oligopep_ABC_C"/>
</dbReference>
<dbReference type="InterPro" id="IPR017871">
    <property type="entry name" value="ABC_transporter-like_CS"/>
</dbReference>
<dbReference type="SMART" id="SM00382">
    <property type="entry name" value="AAA"/>
    <property type="match status" value="1"/>
</dbReference>
<comment type="caution">
    <text evidence="20">The sequence shown here is derived from an EMBL/GenBank/DDBJ whole genome shotgun (WGS) entry which is preliminary data.</text>
</comment>
<dbReference type="NCBIfam" id="TIGR01727">
    <property type="entry name" value="oligo_HPY"/>
    <property type="match status" value="1"/>
</dbReference>
<keyword evidence="7" id="KW-0677">Repeat</keyword>
<dbReference type="Pfam" id="PF08352">
    <property type="entry name" value="oligo_HPY"/>
    <property type="match status" value="1"/>
</dbReference>
<comment type="subcellular location">
    <subcellularLocation>
        <location evidence="2">Cell inner membrane</location>
    </subcellularLocation>
    <subcellularLocation>
        <location evidence="1">Membrane</location>
        <topology evidence="1">Peripheral membrane protein</topology>
    </subcellularLocation>
</comment>
<keyword evidence="5" id="KW-1003">Cell membrane</keyword>